<comment type="caution">
    <text evidence="1">The sequence shown here is derived from an EMBL/GenBank/DDBJ whole genome shotgun (WGS) entry which is preliminary data.</text>
</comment>
<evidence type="ECO:0000313" key="2">
    <source>
        <dbReference type="Proteomes" id="UP001159363"/>
    </source>
</evidence>
<evidence type="ECO:0000313" key="1">
    <source>
        <dbReference type="EMBL" id="KAJ8878191.1"/>
    </source>
</evidence>
<reference evidence="1 2" key="1">
    <citation type="submission" date="2023-02" db="EMBL/GenBank/DDBJ databases">
        <title>LHISI_Scaffold_Assembly.</title>
        <authorList>
            <person name="Stuart O.P."/>
            <person name="Cleave R."/>
            <person name="Magrath M.J.L."/>
            <person name="Mikheyev A.S."/>
        </authorList>
    </citation>
    <scope>NUCLEOTIDE SEQUENCE [LARGE SCALE GENOMIC DNA]</scope>
    <source>
        <strain evidence="1">Daus_M_001</strain>
        <tissue evidence="1">Leg muscle</tissue>
    </source>
</reference>
<organism evidence="1 2">
    <name type="scientific">Dryococelus australis</name>
    <dbReference type="NCBI Taxonomy" id="614101"/>
    <lineage>
        <taxon>Eukaryota</taxon>
        <taxon>Metazoa</taxon>
        <taxon>Ecdysozoa</taxon>
        <taxon>Arthropoda</taxon>
        <taxon>Hexapoda</taxon>
        <taxon>Insecta</taxon>
        <taxon>Pterygota</taxon>
        <taxon>Neoptera</taxon>
        <taxon>Polyneoptera</taxon>
        <taxon>Phasmatodea</taxon>
        <taxon>Verophasmatodea</taxon>
        <taxon>Anareolatae</taxon>
        <taxon>Phasmatidae</taxon>
        <taxon>Eurycanthinae</taxon>
        <taxon>Dryococelus</taxon>
    </lineage>
</organism>
<accession>A0ABQ9H1L8</accession>
<dbReference type="Proteomes" id="UP001159363">
    <property type="component" value="Chromosome 7"/>
</dbReference>
<gene>
    <name evidence="1" type="ORF">PR048_022659</name>
</gene>
<dbReference type="EMBL" id="JARBHB010000008">
    <property type="protein sequence ID" value="KAJ8878191.1"/>
    <property type="molecule type" value="Genomic_DNA"/>
</dbReference>
<protein>
    <submittedName>
        <fullName evidence="1">Uncharacterized protein</fullName>
    </submittedName>
</protein>
<proteinExistence type="predicted"/>
<keyword evidence="2" id="KW-1185">Reference proteome</keyword>
<name>A0ABQ9H1L8_9NEOP</name>
<sequence length="85" mass="9295">MERSSLGLQGRGKRQILEKTCRPAASCSIISTCKNPVVTPPSIEPASIQALGCTTLANKLASHTMEVDFDKEVYTCLYEEVNTVY</sequence>